<gene>
    <name evidence="1" type="ORF">QQF64_012314</name>
</gene>
<evidence type="ECO:0000313" key="1">
    <source>
        <dbReference type="EMBL" id="KAL1256769.1"/>
    </source>
</evidence>
<proteinExistence type="predicted"/>
<comment type="caution">
    <text evidence="1">The sequence shown here is derived from an EMBL/GenBank/DDBJ whole genome shotgun (WGS) entry which is preliminary data.</text>
</comment>
<evidence type="ECO:0000313" key="2">
    <source>
        <dbReference type="Proteomes" id="UP001558613"/>
    </source>
</evidence>
<sequence>MLLCSSALCTHEKAGLAVCDFHRGPSLPTQAPADGCVPRVTVEVSGPALLTQTSLPSSSHSACHIMS</sequence>
<dbReference type="Proteomes" id="UP001558613">
    <property type="component" value="Unassembled WGS sequence"/>
</dbReference>
<accession>A0ABR3LYK1</accession>
<name>A0ABR3LYK1_9TELE</name>
<feature type="non-terminal residue" evidence="1">
    <location>
        <position position="67"/>
    </location>
</feature>
<dbReference type="EMBL" id="JAYMGO010000018">
    <property type="protein sequence ID" value="KAL1256769.1"/>
    <property type="molecule type" value="Genomic_DNA"/>
</dbReference>
<reference evidence="1 2" key="1">
    <citation type="submission" date="2023-09" db="EMBL/GenBank/DDBJ databases">
        <authorList>
            <person name="Wang M."/>
        </authorList>
    </citation>
    <scope>NUCLEOTIDE SEQUENCE [LARGE SCALE GENOMIC DNA]</scope>
    <source>
        <strain evidence="1">GT-2023</strain>
        <tissue evidence="1">Liver</tissue>
    </source>
</reference>
<organism evidence="1 2">
    <name type="scientific">Cirrhinus molitorella</name>
    <name type="common">mud carp</name>
    <dbReference type="NCBI Taxonomy" id="172907"/>
    <lineage>
        <taxon>Eukaryota</taxon>
        <taxon>Metazoa</taxon>
        <taxon>Chordata</taxon>
        <taxon>Craniata</taxon>
        <taxon>Vertebrata</taxon>
        <taxon>Euteleostomi</taxon>
        <taxon>Actinopterygii</taxon>
        <taxon>Neopterygii</taxon>
        <taxon>Teleostei</taxon>
        <taxon>Ostariophysi</taxon>
        <taxon>Cypriniformes</taxon>
        <taxon>Cyprinidae</taxon>
        <taxon>Labeoninae</taxon>
        <taxon>Labeonini</taxon>
        <taxon>Cirrhinus</taxon>
    </lineage>
</organism>
<protein>
    <submittedName>
        <fullName evidence="1">Uncharacterized protein</fullName>
    </submittedName>
</protein>
<keyword evidence="2" id="KW-1185">Reference proteome</keyword>